<name>A0ABD0QMA3_CIRMR</name>
<protein>
    <recommendedName>
        <fullName evidence="1">Plexin TIG domain-containing protein</fullName>
    </recommendedName>
</protein>
<keyword evidence="3" id="KW-1185">Reference proteome</keyword>
<dbReference type="AlphaFoldDB" id="A0ABD0QMA3"/>
<reference evidence="2 3" key="1">
    <citation type="submission" date="2024-05" db="EMBL/GenBank/DDBJ databases">
        <title>Genome sequencing and assembly of Indian major carp, Cirrhinus mrigala (Hamilton, 1822).</title>
        <authorList>
            <person name="Mohindra V."/>
            <person name="Chowdhury L.M."/>
            <person name="Lal K."/>
            <person name="Jena J.K."/>
        </authorList>
    </citation>
    <scope>NUCLEOTIDE SEQUENCE [LARGE SCALE GENOMIC DNA]</scope>
    <source>
        <strain evidence="2">CM1030</strain>
        <tissue evidence="2">Blood</tissue>
    </source>
</reference>
<feature type="non-terminal residue" evidence="2">
    <location>
        <position position="50"/>
    </location>
</feature>
<evidence type="ECO:0000259" key="1">
    <source>
        <dbReference type="Pfam" id="PF17960"/>
    </source>
</evidence>
<evidence type="ECO:0000313" key="3">
    <source>
        <dbReference type="Proteomes" id="UP001529510"/>
    </source>
</evidence>
<dbReference type="InterPro" id="IPR013783">
    <property type="entry name" value="Ig-like_fold"/>
</dbReference>
<feature type="non-terminal residue" evidence="2">
    <location>
        <position position="1"/>
    </location>
</feature>
<dbReference type="EMBL" id="JAMKFB020000008">
    <property type="protein sequence ID" value="KAL0187130.1"/>
    <property type="molecule type" value="Genomic_DNA"/>
</dbReference>
<dbReference type="Proteomes" id="UP001529510">
    <property type="component" value="Unassembled WGS sequence"/>
</dbReference>
<dbReference type="Pfam" id="PF17960">
    <property type="entry name" value="TIG_plexin"/>
    <property type="match status" value="1"/>
</dbReference>
<dbReference type="Gene3D" id="2.60.40.10">
    <property type="entry name" value="Immunoglobulins"/>
    <property type="match status" value="1"/>
</dbReference>
<sequence>VKVANVPNLSAGVTCVFEELTESPGEVLAKGQILCMSPSLRDVPSVTQGY</sequence>
<dbReference type="InterPro" id="IPR041019">
    <property type="entry name" value="TIG1_plexin"/>
</dbReference>
<evidence type="ECO:0000313" key="2">
    <source>
        <dbReference type="EMBL" id="KAL0187130.1"/>
    </source>
</evidence>
<feature type="domain" description="Plexin TIG" evidence="1">
    <location>
        <begin position="1"/>
        <end position="49"/>
    </location>
</feature>
<organism evidence="2 3">
    <name type="scientific">Cirrhinus mrigala</name>
    <name type="common">Mrigala</name>
    <dbReference type="NCBI Taxonomy" id="683832"/>
    <lineage>
        <taxon>Eukaryota</taxon>
        <taxon>Metazoa</taxon>
        <taxon>Chordata</taxon>
        <taxon>Craniata</taxon>
        <taxon>Vertebrata</taxon>
        <taxon>Euteleostomi</taxon>
        <taxon>Actinopterygii</taxon>
        <taxon>Neopterygii</taxon>
        <taxon>Teleostei</taxon>
        <taxon>Ostariophysi</taxon>
        <taxon>Cypriniformes</taxon>
        <taxon>Cyprinidae</taxon>
        <taxon>Labeoninae</taxon>
        <taxon>Labeonini</taxon>
        <taxon>Cirrhinus</taxon>
    </lineage>
</organism>
<accession>A0ABD0QMA3</accession>
<comment type="caution">
    <text evidence="2">The sequence shown here is derived from an EMBL/GenBank/DDBJ whole genome shotgun (WGS) entry which is preliminary data.</text>
</comment>
<proteinExistence type="predicted"/>
<gene>
    <name evidence="2" type="ORF">M9458_018800</name>
</gene>